<gene>
    <name evidence="5" type="ORF">D1164_19010</name>
</gene>
<dbReference type="OrthoDB" id="9765065at2"/>
<dbReference type="InterPro" id="IPR000917">
    <property type="entry name" value="Sulfatase_N"/>
</dbReference>
<evidence type="ECO:0000256" key="3">
    <source>
        <dbReference type="SAM" id="SignalP"/>
    </source>
</evidence>
<dbReference type="InterPro" id="IPR050738">
    <property type="entry name" value="Sulfatase"/>
</dbReference>
<evidence type="ECO:0000256" key="1">
    <source>
        <dbReference type="ARBA" id="ARBA00008779"/>
    </source>
</evidence>
<name>A0A399CYQ1_9BACT</name>
<evidence type="ECO:0000259" key="4">
    <source>
        <dbReference type="Pfam" id="PF00884"/>
    </source>
</evidence>
<dbReference type="Gene3D" id="3.40.720.10">
    <property type="entry name" value="Alkaline Phosphatase, subunit A"/>
    <property type="match status" value="1"/>
</dbReference>
<keyword evidence="6" id="KW-1185">Reference proteome</keyword>
<dbReference type="PANTHER" id="PTHR42693">
    <property type="entry name" value="ARYLSULFATASE FAMILY MEMBER"/>
    <property type="match status" value="1"/>
</dbReference>
<dbReference type="InterPro" id="IPR011989">
    <property type="entry name" value="ARM-like"/>
</dbReference>
<dbReference type="RefSeq" id="WP_119351489.1">
    <property type="nucleotide sequence ID" value="NZ_QWET01000019.1"/>
</dbReference>
<dbReference type="PANTHER" id="PTHR42693:SF53">
    <property type="entry name" value="ENDO-4-O-SULFATASE"/>
    <property type="match status" value="1"/>
</dbReference>
<dbReference type="SUPFAM" id="SSF53649">
    <property type="entry name" value="Alkaline phosphatase-like"/>
    <property type="match status" value="1"/>
</dbReference>
<keyword evidence="3" id="KW-0732">Signal</keyword>
<evidence type="ECO:0000313" key="6">
    <source>
        <dbReference type="Proteomes" id="UP000266441"/>
    </source>
</evidence>
<dbReference type="AlphaFoldDB" id="A0A399CYQ1"/>
<sequence>MRLFLIIVLSFISALFAEGHPDVIQEKPNILWLTLEDTSPHQFSCYGSKDVKTPEVDRLARKGIRYVNASSNAPHCSAARSTLITGCYATTYGMDIHREDYETPEDIFYPAYLREAGYFCTNNAKTDYNITLDDKSLWDECGNEATYNSLVRKPEQPFFAIFNTTATHMGLVRTITTEDRPDFKDIDIDPEKIFLPPHVPDLPEMRSDEAYELKASRESSRWAQAFLDDLEEKGLAENTIVFFYSDHGGCLPRGKGFPYESGLRVPLIIYVPPAWQEKLGVESGIVDTRLVSFVDFAPTILSLAGVKPPEFMQGKAFLGKYAEAPRKLQFGFRANQENYHYDPCRTVTDGRYKYIRSYIPHKPFGLRNLYQWGMPANLAWDEYVMSGECTNPDWLQPFQPKSAEMLFDLENDPWELNNLANDPQYSGKVEYFRNEMKKHIRETKDLGLFVRGLRKKPGGLYRWVRQENFPLEKLYEAAELAGSPTARDTKDLIKLLRSPYPELRYWGAIGFCTLGAQNKTGECPEELIRAAEDEVNEVATAAAEALCYLGEFDTGMNKLIRLFQNNFNLAYSSLETLTWYPEQKKKMMQYLPELVAMHQEQERITQDRMGLGVKVRSILVNLGELPLSELYTEADKEEGKQKNRNGRKFVYPQDIERAALGNNK</sequence>
<feature type="chain" id="PRO_5017464007" evidence="3">
    <location>
        <begin position="18"/>
        <end position="664"/>
    </location>
</feature>
<dbReference type="CDD" id="cd16027">
    <property type="entry name" value="SGSH"/>
    <property type="match status" value="1"/>
</dbReference>
<organism evidence="5 6">
    <name type="scientific">Mariniphaga sediminis</name>
    <dbReference type="NCBI Taxonomy" id="1628158"/>
    <lineage>
        <taxon>Bacteria</taxon>
        <taxon>Pseudomonadati</taxon>
        <taxon>Bacteroidota</taxon>
        <taxon>Bacteroidia</taxon>
        <taxon>Marinilabiliales</taxon>
        <taxon>Prolixibacteraceae</taxon>
        <taxon>Mariniphaga</taxon>
    </lineage>
</organism>
<dbReference type="Gene3D" id="1.25.10.10">
    <property type="entry name" value="Leucine-rich Repeat Variant"/>
    <property type="match status" value="1"/>
</dbReference>
<evidence type="ECO:0000313" key="5">
    <source>
        <dbReference type="EMBL" id="RIH63521.1"/>
    </source>
</evidence>
<comment type="similarity">
    <text evidence="1">Belongs to the sulfatase family.</text>
</comment>
<dbReference type="Pfam" id="PF00884">
    <property type="entry name" value="Sulfatase"/>
    <property type="match status" value="1"/>
</dbReference>
<dbReference type="GO" id="GO:0004065">
    <property type="term" value="F:arylsulfatase activity"/>
    <property type="evidence" value="ECO:0007669"/>
    <property type="project" value="TreeGrafter"/>
</dbReference>
<keyword evidence="2" id="KW-0378">Hydrolase</keyword>
<dbReference type="SUPFAM" id="SSF48371">
    <property type="entry name" value="ARM repeat"/>
    <property type="match status" value="1"/>
</dbReference>
<dbReference type="EMBL" id="QWET01000019">
    <property type="protein sequence ID" value="RIH63521.1"/>
    <property type="molecule type" value="Genomic_DNA"/>
</dbReference>
<dbReference type="Proteomes" id="UP000266441">
    <property type="component" value="Unassembled WGS sequence"/>
</dbReference>
<dbReference type="InterPro" id="IPR016024">
    <property type="entry name" value="ARM-type_fold"/>
</dbReference>
<dbReference type="InterPro" id="IPR017850">
    <property type="entry name" value="Alkaline_phosphatase_core_sf"/>
</dbReference>
<comment type="caution">
    <text evidence="5">The sequence shown here is derived from an EMBL/GenBank/DDBJ whole genome shotgun (WGS) entry which is preliminary data.</text>
</comment>
<feature type="signal peptide" evidence="3">
    <location>
        <begin position="1"/>
        <end position="17"/>
    </location>
</feature>
<evidence type="ECO:0000256" key="2">
    <source>
        <dbReference type="ARBA" id="ARBA00022801"/>
    </source>
</evidence>
<protein>
    <submittedName>
        <fullName evidence="5">Sulfatase</fullName>
    </submittedName>
</protein>
<feature type="domain" description="Sulfatase N-terminal" evidence="4">
    <location>
        <begin position="28"/>
        <end position="306"/>
    </location>
</feature>
<accession>A0A399CYQ1</accession>
<proteinExistence type="inferred from homology"/>
<reference evidence="5 6" key="1">
    <citation type="journal article" date="2015" name="Int. J. Syst. Evol. Microbiol.">
        <title>Mariniphaga sediminis sp. nov., isolated from coastal sediment.</title>
        <authorList>
            <person name="Wang F.Q."/>
            <person name="Shen Q.Y."/>
            <person name="Chen G.J."/>
            <person name="Du Z.J."/>
        </authorList>
    </citation>
    <scope>NUCLEOTIDE SEQUENCE [LARGE SCALE GENOMIC DNA]</scope>
    <source>
        <strain evidence="5 6">SY21</strain>
    </source>
</reference>